<dbReference type="OrthoDB" id="9778712at2"/>
<dbReference type="PANTHER" id="PTHR48111">
    <property type="entry name" value="REGULATOR OF RPOS"/>
    <property type="match status" value="1"/>
</dbReference>
<keyword evidence="5" id="KW-0804">Transcription</keyword>
<keyword evidence="4 7" id="KW-0238">DNA-binding</keyword>
<comment type="caution">
    <text evidence="10">The sequence shown here is derived from an EMBL/GenBank/DDBJ whole genome shotgun (WGS) entry which is preliminary data.</text>
</comment>
<dbReference type="CDD" id="cd00383">
    <property type="entry name" value="trans_reg_C"/>
    <property type="match status" value="1"/>
</dbReference>
<dbReference type="Gene3D" id="6.10.250.690">
    <property type="match status" value="1"/>
</dbReference>
<dbReference type="EMBL" id="QRDY01000019">
    <property type="protein sequence ID" value="RED55088.1"/>
    <property type="molecule type" value="Genomic_DNA"/>
</dbReference>
<dbReference type="AlphaFoldDB" id="A0A3D9HZZ2"/>
<keyword evidence="11" id="KW-1185">Reference proteome</keyword>
<proteinExistence type="predicted"/>
<dbReference type="PROSITE" id="PS51755">
    <property type="entry name" value="OMPR_PHOB"/>
    <property type="match status" value="1"/>
</dbReference>
<dbReference type="Proteomes" id="UP000256869">
    <property type="component" value="Unassembled WGS sequence"/>
</dbReference>
<dbReference type="GO" id="GO:0032993">
    <property type="term" value="C:protein-DNA complex"/>
    <property type="evidence" value="ECO:0007669"/>
    <property type="project" value="TreeGrafter"/>
</dbReference>
<dbReference type="SMART" id="SM00448">
    <property type="entry name" value="REC"/>
    <property type="match status" value="1"/>
</dbReference>
<dbReference type="InterPro" id="IPR011006">
    <property type="entry name" value="CheY-like_superfamily"/>
</dbReference>
<feature type="domain" description="OmpR/PhoB-type" evidence="9">
    <location>
        <begin position="122"/>
        <end position="217"/>
    </location>
</feature>
<dbReference type="Gene3D" id="1.10.10.10">
    <property type="entry name" value="Winged helix-like DNA-binding domain superfamily/Winged helix DNA-binding domain"/>
    <property type="match status" value="1"/>
</dbReference>
<gene>
    <name evidence="10" type="ORF">DFP95_11923</name>
</gene>
<protein>
    <submittedName>
        <fullName evidence="10">DNA-binding response OmpR family regulator</fullName>
    </submittedName>
</protein>
<dbReference type="InterPro" id="IPR001867">
    <property type="entry name" value="OmpR/PhoB-type_DNA-bd"/>
</dbReference>
<keyword evidence="1 6" id="KW-0597">Phosphoprotein</keyword>
<evidence type="ECO:0000256" key="4">
    <source>
        <dbReference type="ARBA" id="ARBA00023125"/>
    </source>
</evidence>
<feature type="domain" description="Response regulatory" evidence="8">
    <location>
        <begin position="3"/>
        <end position="115"/>
    </location>
</feature>
<reference evidence="10 11" key="1">
    <citation type="submission" date="2018-07" db="EMBL/GenBank/DDBJ databases">
        <title>Genomic Encyclopedia of Type Strains, Phase III (KMG-III): the genomes of soil and plant-associated and newly described type strains.</title>
        <authorList>
            <person name="Whitman W."/>
        </authorList>
    </citation>
    <scope>NUCLEOTIDE SEQUENCE [LARGE SCALE GENOMIC DNA]</scope>
    <source>
        <strain evidence="10 11">CECT 8236</strain>
    </source>
</reference>
<sequence length="219" mass="25174">MEKILIVEDDVAVSDLIRLNLEIAGYDSRQAFNGSEALQLIAGYAPNLILLDVNLPDKDGFEIMGELKSCNLPVILLTARGSVADKVKGLRMGADDYIVKPFESMELIARIEAVLRRYGVKHDQLVFGELEVNLEERIVRSGNLVIDLTMKEFELLILLIRNKNKAMSRERMLELVWGYEYIGETRTIDIHIQKIRKKLKLEDHIKTVYKFGYRLEDHK</sequence>
<evidence type="ECO:0000313" key="11">
    <source>
        <dbReference type="Proteomes" id="UP000256869"/>
    </source>
</evidence>
<evidence type="ECO:0000256" key="2">
    <source>
        <dbReference type="ARBA" id="ARBA00023012"/>
    </source>
</evidence>
<dbReference type="RefSeq" id="WP_115994957.1">
    <property type="nucleotide sequence ID" value="NZ_QRDY01000019.1"/>
</dbReference>
<name>A0A3D9HZZ2_9BACL</name>
<accession>A0A3D9HZZ2</accession>
<dbReference type="InterPro" id="IPR001789">
    <property type="entry name" value="Sig_transdc_resp-reg_receiver"/>
</dbReference>
<dbReference type="Pfam" id="PF00486">
    <property type="entry name" value="Trans_reg_C"/>
    <property type="match status" value="1"/>
</dbReference>
<organism evidence="10 11">
    <name type="scientific">Cohnella lupini</name>
    <dbReference type="NCBI Taxonomy" id="1294267"/>
    <lineage>
        <taxon>Bacteria</taxon>
        <taxon>Bacillati</taxon>
        <taxon>Bacillota</taxon>
        <taxon>Bacilli</taxon>
        <taxon>Bacillales</taxon>
        <taxon>Paenibacillaceae</taxon>
        <taxon>Cohnella</taxon>
    </lineage>
</organism>
<dbReference type="PROSITE" id="PS50110">
    <property type="entry name" value="RESPONSE_REGULATORY"/>
    <property type="match status" value="1"/>
</dbReference>
<dbReference type="SUPFAM" id="SSF52172">
    <property type="entry name" value="CheY-like"/>
    <property type="match status" value="1"/>
</dbReference>
<keyword evidence="3" id="KW-0805">Transcription regulation</keyword>
<feature type="modified residue" description="4-aspartylphosphate" evidence="6">
    <location>
        <position position="52"/>
    </location>
</feature>
<evidence type="ECO:0000256" key="7">
    <source>
        <dbReference type="PROSITE-ProRule" id="PRU01091"/>
    </source>
</evidence>
<evidence type="ECO:0000256" key="3">
    <source>
        <dbReference type="ARBA" id="ARBA00023015"/>
    </source>
</evidence>
<dbReference type="CDD" id="cd17574">
    <property type="entry name" value="REC_OmpR"/>
    <property type="match status" value="1"/>
</dbReference>
<evidence type="ECO:0000259" key="9">
    <source>
        <dbReference type="PROSITE" id="PS51755"/>
    </source>
</evidence>
<dbReference type="GO" id="GO:0000156">
    <property type="term" value="F:phosphorelay response regulator activity"/>
    <property type="evidence" value="ECO:0007669"/>
    <property type="project" value="TreeGrafter"/>
</dbReference>
<dbReference type="InterPro" id="IPR039420">
    <property type="entry name" value="WalR-like"/>
</dbReference>
<dbReference type="InterPro" id="IPR036388">
    <property type="entry name" value="WH-like_DNA-bd_sf"/>
</dbReference>
<dbReference type="GO" id="GO:0006355">
    <property type="term" value="P:regulation of DNA-templated transcription"/>
    <property type="evidence" value="ECO:0007669"/>
    <property type="project" value="InterPro"/>
</dbReference>
<evidence type="ECO:0000313" key="10">
    <source>
        <dbReference type="EMBL" id="RED55088.1"/>
    </source>
</evidence>
<dbReference type="Gene3D" id="3.40.50.2300">
    <property type="match status" value="1"/>
</dbReference>
<evidence type="ECO:0000256" key="6">
    <source>
        <dbReference type="PROSITE-ProRule" id="PRU00169"/>
    </source>
</evidence>
<dbReference type="PANTHER" id="PTHR48111:SF21">
    <property type="entry name" value="DNA-BINDING DUAL MASTER TRANSCRIPTIONAL REGULATOR RPAA"/>
    <property type="match status" value="1"/>
</dbReference>
<evidence type="ECO:0000256" key="1">
    <source>
        <dbReference type="ARBA" id="ARBA00022553"/>
    </source>
</evidence>
<dbReference type="SMART" id="SM00862">
    <property type="entry name" value="Trans_reg_C"/>
    <property type="match status" value="1"/>
</dbReference>
<evidence type="ECO:0000256" key="5">
    <source>
        <dbReference type="ARBA" id="ARBA00023163"/>
    </source>
</evidence>
<dbReference type="Pfam" id="PF00072">
    <property type="entry name" value="Response_reg"/>
    <property type="match status" value="1"/>
</dbReference>
<dbReference type="GO" id="GO:0000976">
    <property type="term" value="F:transcription cis-regulatory region binding"/>
    <property type="evidence" value="ECO:0007669"/>
    <property type="project" value="TreeGrafter"/>
</dbReference>
<feature type="DNA-binding region" description="OmpR/PhoB-type" evidence="7">
    <location>
        <begin position="122"/>
        <end position="217"/>
    </location>
</feature>
<dbReference type="GO" id="GO:0005829">
    <property type="term" value="C:cytosol"/>
    <property type="evidence" value="ECO:0007669"/>
    <property type="project" value="TreeGrafter"/>
</dbReference>
<evidence type="ECO:0000259" key="8">
    <source>
        <dbReference type="PROSITE" id="PS50110"/>
    </source>
</evidence>
<keyword evidence="2" id="KW-0902">Two-component regulatory system</keyword>